<organism evidence="2 3">
    <name type="scientific">Cinnamomum micranthum f. kanehirae</name>
    <dbReference type="NCBI Taxonomy" id="337451"/>
    <lineage>
        <taxon>Eukaryota</taxon>
        <taxon>Viridiplantae</taxon>
        <taxon>Streptophyta</taxon>
        <taxon>Embryophyta</taxon>
        <taxon>Tracheophyta</taxon>
        <taxon>Spermatophyta</taxon>
        <taxon>Magnoliopsida</taxon>
        <taxon>Magnoliidae</taxon>
        <taxon>Laurales</taxon>
        <taxon>Lauraceae</taxon>
        <taxon>Cinnamomum</taxon>
    </lineage>
</organism>
<comment type="caution">
    <text evidence="2">The sequence shown here is derived from an EMBL/GenBank/DDBJ whole genome shotgun (WGS) entry which is preliminary data.</text>
</comment>
<name>A0A3S4NWD5_9MAGN</name>
<dbReference type="Proteomes" id="UP000283530">
    <property type="component" value="Unassembled WGS sequence"/>
</dbReference>
<protein>
    <submittedName>
        <fullName evidence="2">Uncharacterized protein</fullName>
    </submittedName>
</protein>
<gene>
    <name evidence="2" type="ORF">CKAN_01121300</name>
</gene>
<keyword evidence="1" id="KW-0472">Membrane</keyword>
<reference evidence="2 3" key="1">
    <citation type="journal article" date="2019" name="Nat. Plants">
        <title>Stout camphor tree genome fills gaps in understanding of flowering plant genome evolution.</title>
        <authorList>
            <person name="Chaw S.M."/>
            <person name="Liu Y.C."/>
            <person name="Wu Y.W."/>
            <person name="Wang H.Y."/>
            <person name="Lin C.I."/>
            <person name="Wu C.S."/>
            <person name="Ke H.M."/>
            <person name="Chang L.Y."/>
            <person name="Hsu C.Y."/>
            <person name="Yang H.T."/>
            <person name="Sudianto E."/>
            <person name="Hsu M.H."/>
            <person name="Wu K.P."/>
            <person name="Wang L.N."/>
            <person name="Leebens-Mack J.H."/>
            <person name="Tsai I.J."/>
        </authorList>
    </citation>
    <scope>NUCLEOTIDE SEQUENCE [LARGE SCALE GENOMIC DNA]</scope>
    <source>
        <strain evidence="3">cv. Chaw 1501</strain>
        <tissue evidence="2">Young leaves</tissue>
    </source>
</reference>
<accession>A0A3S4NWD5</accession>
<keyword evidence="1" id="KW-0812">Transmembrane</keyword>
<dbReference type="EMBL" id="QPKB01000004">
    <property type="protein sequence ID" value="RWR82493.1"/>
    <property type="molecule type" value="Genomic_DNA"/>
</dbReference>
<evidence type="ECO:0000313" key="2">
    <source>
        <dbReference type="EMBL" id="RWR82493.1"/>
    </source>
</evidence>
<proteinExistence type="predicted"/>
<evidence type="ECO:0000313" key="3">
    <source>
        <dbReference type="Proteomes" id="UP000283530"/>
    </source>
</evidence>
<sequence>MLCYDPEMDSSQTSKKNATIILTALTSCFLFWPILYETILHVVVRAHRCLVPPLLQRSGGVDENGIGNRESSFLRLSLSATITVVLAFPIPLVQAINGRTETQISSGLQWPSFLPYGNRVS</sequence>
<keyword evidence="3" id="KW-1185">Reference proteome</keyword>
<keyword evidence="1" id="KW-1133">Transmembrane helix</keyword>
<feature type="transmembrane region" description="Helical" evidence="1">
    <location>
        <begin position="18"/>
        <end position="35"/>
    </location>
</feature>
<dbReference type="AlphaFoldDB" id="A0A3S4NWD5"/>
<evidence type="ECO:0000256" key="1">
    <source>
        <dbReference type="SAM" id="Phobius"/>
    </source>
</evidence>